<protein>
    <recommendedName>
        <fullName evidence="5">Glycosyltransferase 2</fullName>
    </recommendedName>
</protein>
<feature type="transmembrane region" description="Helical" evidence="2">
    <location>
        <begin position="47"/>
        <end position="64"/>
    </location>
</feature>
<keyword evidence="4" id="KW-1185">Reference proteome</keyword>
<evidence type="ECO:0008006" key="5">
    <source>
        <dbReference type="Google" id="ProtNLM"/>
    </source>
</evidence>
<evidence type="ECO:0000256" key="1">
    <source>
        <dbReference type="SAM" id="MobiDB-lite"/>
    </source>
</evidence>
<reference evidence="3 4" key="1">
    <citation type="submission" date="2024-09" db="EMBL/GenBank/DDBJ databases">
        <title>Rethinking Asexuality: The Enigmatic Case of Functional Sexual Genes in Lepraria (Stereocaulaceae).</title>
        <authorList>
            <person name="Doellman M."/>
            <person name="Sun Y."/>
            <person name="Barcenas-Pena A."/>
            <person name="Lumbsch H.T."/>
            <person name="Grewe F."/>
        </authorList>
    </citation>
    <scope>NUCLEOTIDE SEQUENCE [LARGE SCALE GENOMIC DNA]</scope>
    <source>
        <strain evidence="3 4">Mercado 3170</strain>
    </source>
</reference>
<keyword evidence="2" id="KW-0472">Membrane</keyword>
<gene>
    <name evidence="3" type="ORF">N7G274_003208</name>
</gene>
<keyword evidence="2" id="KW-0812">Transmembrane</keyword>
<name>A0ABR4AFE5_9LECA</name>
<dbReference type="Proteomes" id="UP001590950">
    <property type="component" value="Unassembled WGS sequence"/>
</dbReference>
<organism evidence="3 4">
    <name type="scientific">Stereocaulon virgatum</name>
    <dbReference type="NCBI Taxonomy" id="373712"/>
    <lineage>
        <taxon>Eukaryota</taxon>
        <taxon>Fungi</taxon>
        <taxon>Dikarya</taxon>
        <taxon>Ascomycota</taxon>
        <taxon>Pezizomycotina</taxon>
        <taxon>Lecanoromycetes</taxon>
        <taxon>OSLEUM clade</taxon>
        <taxon>Lecanoromycetidae</taxon>
        <taxon>Lecanorales</taxon>
        <taxon>Lecanorineae</taxon>
        <taxon>Stereocaulaceae</taxon>
        <taxon>Stereocaulon</taxon>
    </lineage>
</organism>
<evidence type="ECO:0000313" key="4">
    <source>
        <dbReference type="Proteomes" id="UP001590950"/>
    </source>
</evidence>
<feature type="region of interest" description="Disordered" evidence="1">
    <location>
        <begin position="569"/>
        <end position="589"/>
    </location>
</feature>
<feature type="compositionally biased region" description="Basic and acidic residues" evidence="1">
    <location>
        <begin position="575"/>
        <end position="584"/>
    </location>
</feature>
<evidence type="ECO:0000256" key="2">
    <source>
        <dbReference type="SAM" id="Phobius"/>
    </source>
</evidence>
<dbReference type="PANTHER" id="PTHR33604:SF3">
    <property type="entry name" value="OSJNBA0004B13.7 PROTEIN"/>
    <property type="match status" value="1"/>
</dbReference>
<sequence length="818" mass="91673">MSWLRGMFAGDEELGKKNDDHRPLNGAASPAPWSALRAASGMRKRRIFYGICALLFLYVFVKNIPTDLGPTSRSVHNPRPGDARKLPSQFSDNPDKKPKRPVTPSAAEEHYHDGPIKFYKLALSLHSAARLGGQHEINKNVLFAASNLKSAAEIIPLACEMARWDRNDVHLAIMGRDDMDIAEIKNINGVEEDCNVHWHDARPDYSRWSSDVRMEVSVTAGVAHIQTFIHPQVIIIDNPSREDPFFVTALRSKATNIGKAVIDLPVAATENLMWITRLDSASLAAWRNAYVDLLIQAPAGSSGSIVRLLKSIENADYFGIRRPHLTIELPTEIDPPTWRYLENMVWPPLDWSGAAHASQVTLRHRIARRTTTEYEASARFVESFYPARIHNSHVLLLSPQVELSPLYYHYLIYNLLEYKYSAHGKAAKESSNVIGFSLELPSSYLNDSTPLIPPLKPGKAKEPMPFLWQAPNSNAALYFGDRWVEFHSFLQARLSKPPPARRKVISDKYPAWMEFLLEFMRARGYSLIYPNFPTEGDTIATIHDELYQIPEEFPEDTAVVDNAVQDLDPSQPLVKDYDASDRRAPPNTETALLSSSNLISLLPNSGDLSELSDMLLISYNGYNMSREFSCEAAAAFSRAYQREVGGCDPSAQTATRKPDNAVDLFCHLDEVYDPLQHLQQTVTIATTQDESVHMDQYAIPAEQHINAKAEASAHLGRQGSTLKPLPPLQPERTIQESASAEDAGKERQTEFQMQMERQAKQAGNEDRRKHEVETQEEKREEPKQDAPSPTHQGFSKQVPKVALEDPQVEAASGKGAGW</sequence>
<accession>A0ABR4AFE5</accession>
<keyword evidence="2" id="KW-1133">Transmembrane helix</keyword>
<evidence type="ECO:0000313" key="3">
    <source>
        <dbReference type="EMBL" id="KAL2044503.1"/>
    </source>
</evidence>
<dbReference type="EMBL" id="JBEFKJ010000009">
    <property type="protein sequence ID" value="KAL2044503.1"/>
    <property type="molecule type" value="Genomic_DNA"/>
</dbReference>
<proteinExistence type="predicted"/>
<dbReference type="PANTHER" id="PTHR33604">
    <property type="entry name" value="OSJNBA0004B13.7 PROTEIN"/>
    <property type="match status" value="1"/>
</dbReference>
<feature type="region of interest" description="Disordered" evidence="1">
    <location>
        <begin position="69"/>
        <end position="108"/>
    </location>
</feature>
<feature type="region of interest" description="Disordered" evidence="1">
    <location>
        <begin position="711"/>
        <end position="818"/>
    </location>
</feature>
<feature type="compositionally biased region" description="Basic and acidic residues" evidence="1">
    <location>
        <begin position="757"/>
        <end position="784"/>
    </location>
</feature>
<comment type="caution">
    <text evidence="3">The sequence shown here is derived from an EMBL/GenBank/DDBJ whole genome shotgun (WGS) entry which is preliminary data.</text>
</comment>